<evidence type="ECO:0000313" key="2">
    <source>
        <dbReference type="Proteomes" id="UP000267223"/>
    </source>
</evidence>
<comment type="caution">
    <text evidence="1">The sequence shown here is derived from an EMBL/GenBank/DDBJ whole genome shotgun (WGS) entry which is preliminary data.</text>
</comment>
<keyword evidence="2" id="KW-1185">Reference proteome</keyword>
<proteinExistence type="predicted"/>
<organism evidence="1 2">
    <name type="scientific">Hanamia caeni</name>
    <dbReference type="NCBI Taxonomy" id="2294116"/>
    <lineage>
        <taxon>Bacteria</taxon>
        <taxon>Pseudomonadati</taxon>
        <taxon>Bacteroidota</taxon>
        <taxon>Chitinophagia</taxon>
        <taxon>Chitinophagales</taxon>
        <taxon>Chitinophagaceae</taxon>
        <taxon>Hanamia</taxon>
    </lineage>
</organism>
<sequence>MPEHSKLAFNVLDTMWNGRPVIIAFFEQGHKLSMEEDPGQQTYHRVIGEVFFKNAGNDYTRFLIDTIKSEGGDPKIENVFFANADKGRNKELIVLVSWPQLHADVSGTLYGAFVFDDYKIEGKKKLRYLENISRKLSGSCDCEYKDGKKTKAKLRNEADIRAELRRLGYR</sequence>
<dbReference type="AlphaFoldDB" id="A0A3M9NQT6"/>
<protein>
    <submittedName>
        <fullName evidence="1">Uncharacterized protein</fullName>
    </submittedName>
</protein>
<accession>A0A3M9NQT6</accession>
<dbReference type="Proteomes" id="UP000267223">
    <property type="component" value="Unassembled WGS sequence"/>
</dbReference>
<gene>
    <name evidence="1" type="ORF">EFY79_02300</name>
</gene>
<name>A0A3M9NQT6_9BACT</name>
<evidence type="ECO:0000313" key="1">
    <source>
        <dbReference type="EMBL" id="RNI40149.1"/>
    </source>
</evidence>
<dbReference type="EMBL" id="RJJR01000001">
    <property type="protein sequence ID" value="RNI40149.1"/>
    <property type="molecule type" value="Genomic_DNA"/>
</dbReference>
<reference evidence="1 2" key="1">
    <citation type="submission" date="2018-11" db="EMBL/GenBank/DDBJ databases">
        <title>Draft genome sequence of Ferruginibacter sp. BO-59.</title>
        <authorList>
            <person name="Im W.T."/>
        </authorList>
    </citation>
    <scope>NUCLEOTIDE SEQUENCE [LARGE SCALE GENOMIC DNA]</scope>
    <source>
        <strain evidence="1 2">BO-59</strain>
    </source>
</reference>